<dbReference type="PROSITE" id="PS50853">
    <property type="entry name" value="FN3"/>
    <property type="match status" value="16"/>
</dbReference>
<dbReference type="Pfam" id="PF00041">
    <property type="entry name" value="fn3"/>
    <property type="match status" value="12"/>
</dbReference>
<reference evidence="5 6" key="1">
    <citation type="submission" date="2024-02" db="EMBL/GenBank/DDBJ databases">
        <authorList>
            <person name="Daric V."/>
            <person name="Darras S."/>
        </authorList>
    </citation>
    <scope>NUCLEOTIDE SEQUENCE [LARGE SCALE GENOMIC DNA]</scope>
</reference>
<feature type="domain" description="Fibronectin type-III" evidence="4">
    <location>
        <begin position="701"/>
        <end position="792"/>
    </location>
</feature>
<evidence type="ECO:0000313" key="5">
    <source>
        <dbReference type="EMBL" id="CAK8684347.1"/>
    </source>
</evidence>
<dbReference type="InterPro" id="IPR003961">
    <property type="entry name" value="FN3_dom"/>
</dbReference>
<keyword evidence="6" id="KW-1185">Reference proteome</keyword>
<feature type="domain" description="Fibronectin type-III" evidence="4">
    <location>
        <begin position="977"/>
        <end position="1070"/>
    </location>
</feature>
<protein>
    <recommendedName>
        <fullName evidence="4">Fibronectin type-III domain-containing protein</fullName>
    </recommendedName>
</protein>
<keyword evidence="1" id="KW-0677">Repeat</keyword>
<feature type="region of interest" description="Disordered" evidence="2">
    <location>
        <begin position="49"/>
        <end position="74"/>
    </location>
</feature>
<evidence type="ECO:0000256" key="3">
    <source>
        <dbReference type="SAM" id="SignalP"/>
    </source>
</evidence>
<feature type="domain" description="Fibronectin type-III" evidence="4">
    <location>
        <begin position="214"/>
        <end position="306"/>
    </location>
</feature>
<dbReference type="EMBL" id="CAWYQH010000097">
    <property type="protein sequence ID" value="CAK8684347.1"/>
    <property type="molecule type" value="Genomic_DNA"/>
</dbReference>
<feature type="domain" description="Fibronectin type-III" evidence="4">
    <location>
        <begin position="606"/>
        <end position="700"/>
    </location>
</feature>
<feature type="domain" description="Fibronectin type-III" evidence="4">
    <location>
        <begin position="22"/>
        <end position="119"/>
    </location>
</feature>
<feature type="domain" description="Fibronectin type-III" evidence="4">
    <location>
        <begin position="1358"/>
        <end position="1454"/>
    </location>
</feature>
<dbReference type="SUPFAM" id="SSF49265">
    <property type="entry name" value="Fibronectin type III"/>
    <property type="match status" value="10"/>
</dbReference>
<keyword evidence="3" id="KW-0732">Signal</keyword>
<feature type="domain" description="Fibronectin type-III" evidence="4">
    <location>
        <begin position="1071"/>
        <end position="1162"/>
    </location>
</feature>
<feature type="chain" id="PRO_5046027021" description="Fibronectin type-III domain-containing protein" evidence="3">
    <location>
        <begin position="19"/>
        <end position="1827"/>
    </location>
</feature>
<evidence type="ECO:0000259" key="4">
    <source>
        <dbReference type="PROSITE" id="PS50853"/>
    </source>
</evidence>
<dbReference type="Proteomes" id="UP001642483">
    <property type="component" value="Unassembled WGS sequence"/>
</dbReference>
<accession>A0ABP0FXM8</accession>
<feature type="domain" description="Fibronectin type-III" evidence="4">
    <location>
        <begin position="1163"/>
        <end position="1254"/>
    </location>
</feature>
<feature type="signal peptide" evidence="3">
    <location>
        <begin position="1"/>
        <end position="18"/>
    </location>
</feature>
<dbReference type="CDD" id="cd00063">
    <property type="entry name" value="FN3"/>
    <property type="match status" value="13"/>
</dbReference>
<feature type="domain" description="Fibronectin type-III" evidence="4">
    <location>
        <begin position="120"/>
        <end position="213"/>
    </location>
</feature>
<feature type="domain" description="Fibronectin type-III" evidence="4">
    <location>
        <begin position="1544"/>
        <end position="1636"/>
    </location>
</feature>
<feature type="compositionally biased region" description="Polar residues" evidence="2">
    <location>
        <begin position="49"/>
        <end position="60"/>
    </location>
</feature>
<dbReference type="PANTHER" id="PTHR46708:SF2">
    <property type="entry name" value="FIBRONECTIN TYPE-III DOMAIN-CONTAINING PROTEIN"/>
    <property type="match status" value="1"/>
</dbReference>
<name>A0ABP0FXM8_CLALP</name>
<evidence type="ECO:0000256" key="1">
    <source>
        <dbReference type="ARBA" id="ARBA00022737"/>
    </source>
</evidence>
<dbReference type="SMART" id="SM00060">
    <property type="entry name" value="FN3"/>
    <property type="match status" value="19"/>
</dbReference>
<dbReference type="Gene3D" id="2.60.40.10">
    <property type="entry name" value="Immunoglobulins"/>
    <property type="match status" value="17"/>
</dbReference>
<feature type="domain" description="Fibronectin type-III" evidence="4">
    <location>
        <begin position="418"/>
        <end position="516"/>
    </location>
</feature>
<feature type="domain" description="Fibronectin type-III" evidence="4">
    <location>
        <begin position="312"/>
        <end position="417"/>
    </location>
</feature>
<sequence length="1827" mass="199743">MLKGKLFLFLGLLASTRAEIPEPEDLSAIEIRSTKVVIKWKMATNDTQYKMSVETTDSPSPNKPPDDDDDLESEVEVEELTNGNNLQPNTDYKLYLFAINKTNSADFNMSSITFTTAPAAPYMVTIKQAYVHELDVTWQHKATDRTMKYEVSYRGGSNGKEPRIKETEGKEKYLKLIGLDSNSKYIVSVSALTEGERIFSDDSAATSRSTGIRKPDSPMVSGASASSMNVTWHMTTGGGAAAITGYKVYWDPPHNKGNKNVNGASENATQISGLTPSTSYELYVVVVTAESDGPFSNTTTAVTLPDAPLDVKVSRPTVDDDTTVKRGIIVQWKPPRGGNLIEDYVVDWMPFSAGNHSSSHGNYSSSQLIPHNSKNASFQYSIQYLTPGTKYKIQVKAGNVAGMGERSSPQYYRIDPAVPTNVLATKTTSNTTVVLWSIPTGVYDGYKIYRVKGKNHFEQMRQGRPENVSMHSYQLRGLEENTPYVFAVTAISGTDDEETPAESEKSRPTATYTLPGVPTNITLSLGNDRTTEVIIDFDEPRNGAKSYYVILNATDEVPVEINTDKLPIFQNLLNPGQTYDVTILAIGDGGEGEISPVHSITMEPPSPTNPNVEEFNADSIEITWDLPLDTDSIWDTQVIRYFDAEDKSSAKNISLDRNITSYKFTGLTSGMSYTIQLFTVSNQLFSEDTTLSQTTELRPPTKLQLVRHTTDTLVVRWLTPSGDVVFDKFLLEYSLLDEMRMDVDTKSINIPENTTEAVLSGLRAGSVYEVSIKTLGEEESDPVTRQFPTIPNPVNNLKVTQKSSNPSRALLVEWNQPKGAGDSIIVDYHGFPSNTKDSRELQFESTKLSLTVLPGNNYTISVKVSSIGSWSTLQTFNISSKPATVNFDAKPHMRMLALSWKKLQGFAEQIIVQPFAENISQRVVLNTNETAYNITDLDPNSSYKIQMYSQMYNVEGSLENSEITTKTFKTSAVPIAKLDAPVVTGVSSSSITLKWTAAPVSEDSETVNGYRLMWQPPFNNGAKDVEGHDIVSTTISGLQANTLYNVSLFALTPTGSGPTSDLVAATTGIGTPQNVVAANATFRSFVLNWTRVVNGALTINGYSINWTSSLTNDSTHINGGNVTRTRITGLYPNTRYSVKIAANTINGYREFSKPVSVETKLQGPGNLIITGSTTTALNITWRGCEGKVISLTGYRLVWTPATNGGEKKVDGVAINTTVVEGLNPNTNYNISVQVLTADGPGPQSSQSTATTKCGAPEKLLVRRPLAAEGDSTSSVFVNWIKPEGGDDILDYVVDRRVFSGSDIVSSIPLSHEKGKTSYNVTLKFLTPGQKYAFTVKARNLAGVSLPSKEEIYRTNPGRPQNLRVTSKTSTSVILAWDKPQFALWSYNAFFALASKNLAAIPENQLVNLSSTSYQVTGLKPNTEYDFALTSVSGDDTTTAESAKTEVKSSYTLPGTPTNIKVVLGHRRAHDVVVSFSPPQYGATGYSALLLTVGESPARNSSNTSPVHVNQLTPGQTYNVIVEAYGEAGTGATSEKSSITLAPAPGNGLMVEKFAANYIFTKWNLPVSLNSVYDRQMVTYKVSENSAGPVKTYLNKSTTSYNITGLTSGMNYTIEVFCLSKDLFSVPITLHHDTEILGPTNLQAVNQTANSIQIKWTAAAGVVVFKKYMVEYSSLDESGLPTEPKSIDVAKDKTTANITGLEGGNIYFMSVKSVGTRTSEPVSENFFTRPSPVRNLTVTRSPENPTKKIYVTWETPSGSGENISMSYVSFPTDTKKTKYVQFNENETFFDALPGYFYFVTVKVNNFKMSSDEMSAEISSSTLALPFFY</sequence>
<evidence type="ECO:0000313" key="6">
    <source>
        <dbReference type="Proteomes" id="UP001642483"/>
    </source>
</evidence>
<gene>
    <name evidence="5" type="ORF">CVLEPA_LOCUS15334</name>
</gene>
<dbReference type="PANTHER" id="PTHR46708">
    <property type="entry name" value="TENASCIN"/>
    <property type="match status" value="1"/>
</dbReference>
<evidence type="ECO:0000256" key="2">
    <source>
        <dbReference type="SAM" id="MobiDB-lite"/>
    </source>
</evidence>
<dbReference type="InterPro" id="IPR036116">
    <property type="entry name" value="FN3_sf"/>
</dbReference>
<feature type="domain" description="Fibronectin type-III" evidence="4">
    <location>
        <begin position="1455"/>
        <end position="1543"/>
    </location>
</feature>
<feature type="domain" description="Fibronectin type-III" evidence="4">
    <location>
        <begin position="517"/>
        <end position="605"/>
    </location>
</feature>
<dbReference type="InterPro" id="IPR050991">
    <property type="entry name" value="ECM_Regulatory_Proteins"/>
</dbReference>
<organism evidence="5 6">
    <name type="scientific">Clavelina lepadiformis</name>
    <name type="common">Light-bulb sea squirt</name>
    <name type="synonym">Ascidia lepadiformis</name>
    <dbReference type="NCBI Taxonomy" id="159417"/>
    <lineage>
        <taxon>Eukaryota</taxon>
        <taxon>Metazoa</taxon>
        <taxon>Chordata</taxon>
        <taxon>Tunicata</taxon>
        <taxon>Ascidiacea</taxon>
        <taxon>Aplousobranchia</taxon>
        <taxon>Clavelinidae</taxon>
        <taxon>Clavelina</taxon>
    </lineage>
</organism>
<feature type="domain" description="Fibronectin type-III" evidence="4">
    <location>
        <begin position="1261"/>
        <end position="1357"/>
    </location>
</feature>
<dbReference type="InterPro" id="IPR013783">
    <property type="entry name" value="Ig-like_fold"/>
</dbReference>
<proteinExistence type="predicted"/>
<feature type="domain" description="Fibronectin type-III" evidence="4">
    <location>
        <begin position="1637"/>
        <end position="1732"/>
    </location>
</feature>
<comment type="caution">
    <text evidence="5">The sequence shown here is derived from an EMBL/GenBank/DDBJ whole genome shotgun (WGS) entry which is preliminary data.</text>
</comment>